<reference evidence="2" key="1">
    <citation type="submission" date="2024-07" db="EMBL/GenBank/DDBJ databases">
        <title>Two chromosome-level genome assemblies of Korean endemic species Abeliophyllum distichum and Forsythia ovata (Oleaceae).</title>
        <authorList>
            <person name="Jang H."/>
        </authorList>
    </citation>
    <scope>NUCLEOTIDE SEQUENCE [LARGE SCALE GENOMIC DNA]</scope>
</reference>
<dbReference type="AlphaFoldDB" id="A0ABD1SG79"/>
<organism evidence="1 2">
    <name type="scientific">Abeliophyllum distichum</name>
    <dbReference type="NCBI Taxonomy" id="126358"/>
    <lineage>
        <taxon>Eukaryota</taxon>
        <taxon>Viridiplantae</taxon>
        <taxon>Streptophyta</taxon>
        <taxon>Embryophyta</taxon>
        <taxon>Tracheophyta</taxon>
        <taxon>Spermatophyta</taxon>
        <taxon>Magnoliopsida</taxon>
        <taxon>eudicotyledons</taxon>
        <taxon>Gunneridae</taxon>
        <taxon>Pentapetalae</taxon>
        <taxon>asterids</taxon>
        <taxon>lamiids</taxon>
        <taxon>Lamiales</taxon>
        <taxon>Oleaceae</taxon>
        <taxon>Forsythieae</taxon>
        <taxon>Abeliophyllum</taxon>
    </lineage>
</organism>
<dbReference type="Proteomes" id="UP001604336">
    <property type="component" value="Unassembled WGS sequence"/>
</dbReference>
<evidence type="ECO:0000313" key="2">
    <source>
        <dbReference type="Proteomes" id="UP001604336"/>
    </source>
</evidence>
<dbReference type="EMBL" id="JBFOLK010000007">
    <property type="protein sequence ID" value="KAL2499742.1"/>
    <property type="molecule type" value="Genomic_DNA"/>
</dbReference>
<sequence>MPYLHEEAWPLCGDDAYAKTKFQLKEELSLVRKRDNAFAKTKSQLGEEFSLARKGLVCRCPSNIRRDLILGFLTVPCLHEEAWPLCGDDEALPISDKLDIGLCPAGVMPS</sequence>
<keyword evidence="2" id="KW-1185">Reference proteome</keyword>
<evidence type="ECO:0000313" key="1">
    <source>
        <dbReference type="EMBL" id="KAL2499742.1"/>
    </source>
</evidence>
<gene>
    <name evidence="1" type="ORF">Adt_25292</name>
</gene>
<name>A0ABD1SG79_9LAMI</name>
<proteinExistence type="predicted"/>
<protein>
    <submittedName>
        <fullName evidence="1">Uncharacterized protein</fullName>
    </submittedName>
</protein>
<accession>A0ABD1SG79</accession>
<comment type="caution">
    <text evidence="1">The sequence shown here is derived from an EMBL/GenBank/DDBJ whole genome shotgun (WGS) entry which is preliminary data.</text>
</comment>